<dbReference type="InterPro" id="IPR006963">
    <property type="entry name" value="Mopterin_OxRdtase_4Fe-4S_dom"/>
</dbReference>
<dbReference type="PROSITE" id="PS51669">
    <property type="entry name" value="4FE4S_MOW_BIS_MGD"/>
    <property type="match status" value="1"/>
</dbReference>
<dbReference type="Proteomes" id="UP000565579">
    <property type="component" value="Unassembled WGS sequence"/>
</dbReference>
<evidence type="ECO:0000259" key="6">
    <source>
        <dbReference type="PROSITE" id="PS51669"/>
    </source>
</evidence>
<sequence>MTDAITRPGRCTLCEAMCALRVTTSGGRVLDIRGDEDDPLSAGHICPKALALADLQEDPDRLRSPVRRTADGWRDISWEEAFDLVAAELARIRRRHGADAVAVYLGNPVTHSLGAMTHAPAFASLLGTRNRFSASSVDQLPHQVVSRLLYGNQWLLPVPDVDRTAYFLVFGANPAVSNGSLMTAPGMGRRIRALLARGGKMVLFDPRRTETARLGAEHHFVRPGTDAALILGLVRVILEEGPARPAPYVDGLGEVRDVLEPFTPERVEAATGVEPGTVTRVAREFAAAPAAACYGRMGVSTQRFGTLCQWGIQLLNIVTGNLDRPGGTMFTRPAVDPIRTRQIDPGHQGRWRSRVRGLPEFGGELPVAALAEEIRTPGAGQVRGLVTVAGNPVLSTPAGPALDEALAGLDFMVSVDFYVNETTRHADVILPPAAPLERDHYDLVFHLLAVRDTARYVPAVLPKPPGARHDWEIFRELARRYGRPARSRAWRAALMVRMRPERIVDLGLRTGPYRLSLARLRRLPHGADLGELRPSLPGRLQTPRRRVRAAPSALLAAAGDAAAQLLRPAGDAVTEPPRPTEDAVTEPPRPAEAGTLLLIGRRHLRNNNSWMHNSSRLVKGRPRHHLLMNPGDMAARGLGEGGLVTVRSPAGELTVEASATPDLMPGTVSLPHGYGHDLPGVRLSVARRVRGSSVNALTDPRLLDQVSGTAVLNGVPVTVERCR</sequence>
<dbReference type="GO" id="GO:0016491">
    <property type="term" value="F:oxidoreductase activity"/>
    <property type="evidence" value="ECO:0007669"/>
    <property type="project" value="UniProtKB-KW"/>
</dbReference>
<comment type="caution">
    <text evidence="7">The sequence shown here is derived from an EMBL/GenBank/DDBJ whole genome shotgun (WGS) entry which is preliminary data.</text>
</comment>
<dbReference type="Pfam" id="PF00384">
    <property type="entry name" value="Molybdopterin"/>
    <property type="match status" value="1"/>
</dbReference>
<dbReference type="AlphaFoldDB" id="A0A7X0NU91"/>
<accession>A0A7X0NU91</accession>
<dbReference type="Gene3D" id="2.40.40.20">
    <property type="match status" value="1"/>
</dbReference>
<dbReference type="GO" id="GO:0046872">
    <property type="term" value="F:metal ion binding"/>
    <property type="evidence" value="ECO:0007669"/>
    <property type="project" value="UniProtKB-KW"/>
</dbReference>
<evidence type="ECO:0000313" key="7">
    <source>
        <dbReference type="EMBL" id="MBB6549652.1"/>
    </source>
</evidence>
<organism evidence="7 8">
    <name type="scientific">Nonomuraea rubra</name>
    <dbReference type="NCBI Taxonomy" id="46180"/>
    <lineage>
        <taxon>Bacteria</taxon>
        <taxon>Bacillati</taxon>
        <taxon>Actinomycetota</taxon>
        <taxon>Actinomycetes</taxon>
        <taxon>Streptosporangiales</taxon>
        <taxon>Streptosporangiaceae</taxon>
        <taxon>Nonomuraea</taxon>
    </lineage>
</organism>
<dbReference type="InterPro" id="IPR050123">
    <property type="entry name" value="Prok_molybdopt-oxidoreductase"/>
</dbReference>
<reference evidence="7 8" key="1">
    <citation type="submission" date="2020-08" db="EMBL/GenBank/DDBJ databases">
        <title>Sequencing the genomes of 1000 actinobacteria strains.</title>
        <authorList>
            <person name="Klenk H.-P."/>
        </authorList>
    </citation>
    <scope>NUCLEOTIDE SEQUENCE [LARGE SCALE GENOMIC DNA]</scope>
    <source>
        <strain evidence="7 8">DSM 43768</strain>
    </source>
</reference>
<evidence type="ECO:0000256" key="3">
    <source>
        <dbReference type="ARBA" id="ARBA00023002"/>
    </source>
</evidence>
<dbReference type="Pfam" id="PF01568">
    <property type="entry name" value="Molydop_binding"/>
    <property type="match status" value="1"/>
</dbReference>
<keyword evidence="1" id="KW-0004">4Fe-4S</keyword>
<dbReference type="GO" id="GO:0016020">
    <property type="term" value="C:membrane"/>
    <property type="evidence" value="ECO:0007669"/>
    <property type="project" value="TreeGrafter"/>
</dbReference>
<feature type="domain" description="4Fe-4S Mo/W bis-MGD-type" evidence="6">
    <location>
        <begin position="4"/>
        <end position="60"/>
    </location>
</feature>
<dbReference type="EMBL" id="JACHMI010000001">
    <property type="protein sequence ID" value="MBB6549652.1"/>
    <property type="molecule type" value="Genomic_DNA"/>
</dbReference>
<dbReference type="PANTHER" id="PTHR43105">
    <property type="entry name" value="RESPIRATORY NITRATE REDUCTASE"/>
    <property type="match status" value="1"/>
</dbReference>
<dbReference type="InterPro" id="IPR006656">
    <property type="entry name" value="Mopterin_OxRdtase"/>
</dbReference>
<evidence type="ECO:0000256" key="5">
    <source>
        <dbReference type="ARBA" id="ARBA00023014"/>
    </source>
</evidence>
<evidence type="ECO:0000256" key="4">
    <source>
        <dbReference type="ARBA" id="ARBA00023004"/>
    </source>
</evidence>
<dbReference type="Gene3D" id="2.20.25.90">
    <property type="entry name" value="ADC-like domains"/>
    <property type="match status" value="1"/>
</dbReference>
<evidence type="ECO:0000313" key="8">
    <source>
        <dbReference type="Proteomes" id="UP000565579"/>
    </source>
</evidence>
<dbReference type="InterPro" id="IPR006657">
    <property type="entry name" value="MoPterin_dinucl-bd_dom"/>
</dbReference>
<dbReference type="GO" id="GO:0051539">
    <property type="term" value="F:4 iron, 4 sulfur cluster binding"/>
    <property type="evidence" value="ECO:0007669"/>
    <property type="project" value="UniProtKB-KW"/>
</dbReference>
<dbReference type="Pfam" id="PF04879">
    <property type="entry name" value="Molybdop_Fe4S4"/>
    <property type="match status" value="1"/>
</dbReference>
<keyword evidence="3" id="KW-0560">Oxidoreductase</keyword>
<dbReference type="SUPFAM" id="SSF53706">
    <property type="entry name" value="Formate dehydrogenase/DMSO reductase, domains 1-3"/>
    <property type="match status" value="1"/>
</dbReference>
<gene>
    <name evidence="7" type="ORF">HD593_004447</name>
</gene>
<evidence type="ECO:0000256" key="1">
    <source>
        <dbReference type="ARBA" id="ARBA00022485"/>
    </source>
</evidence>
<dbReference type="GO" id="GO:0043546">
    <property type="term" value="F:molybdopterin cofactor binding"/>
    <property type="evidence" value="ECO:0007669"/>
    <property type="project" value="InterPro"/>
</dbReference>
<evidence type="ECO:0000256" key="2">
    <source>
        <dbReference type="ARBA" id="ARBA00022723"/>
    </source>
</evidence>
<dbReference type="RefSeq" id="WP_185104041.1">
    <property type="nucleotide sequence ID" value="NZ_BAAAXY010000108.1"/>
</dbReference>
<keyword evidence="8" id="KW-1185">Reference proteome</keyword>
<keyword evidence="4" id="KW-0408">Iron</keyword>
<dbReference type="Gene3D" id="3.40.50.740">
    <property type="match status" value="1"/>
</dbReference>
<proteinExistence type="predicted"/>
<dbReference type="PANTHER" id="PTHR43105:SF9">
    <property type="entry name" value="NADPH-FE(3+) OXIDOREDUCTASE SUBUNIT ALPHA"/>
    <property type="match status" value="1"/>
</dbReference>
<dbReference type="SUPFAM" id="SSF50692">
    <property type="entry name" value="ADC-like"/>
    <property type="match status" value="1"/>
</dbReference>
<dbReference type="InterPro" id="IPR009010">
    <property type="entry name" value="Asp_de-COase-like_dom_sf"/>
</dbReference>
<keyword evidence="5" id="KW-0411">Iron-sulfur</keyword>
<dbReference type="Gene3D" id="3.40.228.10">
    <property type="entry name" value="Dimethylsulfoxide Reductase, domain 2"/>
    <property type="match status" value="1"/>
</dbReference>
<keyword evidence="2" id="KW-0479">Metal-binding</keyword>
<dbReference type="SMART" id="SM00926">
    <property type="entry name" value="Molybdop_Fe4S4"/>
    <property type="match status" value="1"/>
</dbReference>
<protein>
    <submittedName>
        <fullName evidence="7">Anaerobic selenocysteine-containing dehydrogenase</fullName>
    </submittedName>
</protein>
<name>A0A7X0NU91_9ACTN</name>